<dbReference type="EMBL" id="QJKJ01010442">
    <property type="protein sequence ID" value="RDX73671.1"/>
    <property type="molecule type" value="Genomic_DNA"/>
</dbReference>
<comment type="caution">
    <text evidence="1">The sequence shown here is derived from an EMBL/GenBank/DDBJ whole genome shotgun (WGS) entry which is preliminary data.</text>
</comment>
<organism evidence="1 2">
    <name type="scientific">Mucuna pruriens</name>
    <name type="common">Velvet bean</name>
    <name type="synonym">Dolichos pruriens</name>
    <dbReference type="NCBI Taxonomy" id="157652"/>
    <lineage>
        <taxon>Eukaryota</taxon>
        <taxon>Viridiplantae</taxon>
        <taxon>Streptophyta</taxon>
        <taxon>Embryophyta</taxon>
        <taxon>Tracheophyta</taxon>
        <taxon>Spermatophyta</taxon>
        <taxon>Magnoliopsida</taxon>
        <taxon>eudicotyledons</taxon>
        <taxon>Gunneridae</taxon>
        <taxon>Pentapetalae</taxon>
        <taxon>rosids</taxon>
        <taxon>fabids</taxon>
        <taxon>Fabales</taxon>
        <taxon>Fabaceae</taxon>
        <taxon>Papilionoideae</taxon>
        <taxon>50 kb inversion clade</taxon>
        <taxon>NPAAA clade</taxon>
        <taxon>indigoferoid/millettioid clade</taxon>
        <taxon>Phaseoleae</taxon>
        <taxon>Mucuna</taxon>
    </lineage>
</organism>
<evidence type="ECO:0000313" key="2">
    <source>
        <dbReference type="Proteomes" id="UP000257109"/>
    </source>
</evidence>
<keyword evidence="2" id="KW-1185">Reference proteome</keyword>
<evidence type="ECO:0000313" key="1">
    <source>
        <dbReference type="EMBL" id="RDX73671.1"/>
    </source>
</evidence>
<protein>
    <submittedName>
        <fullName evidence="1">Uncharacterized protein</fullName>
    </submittedName>
</protein>
<reference evidence="1" key="1">
    <citation type="submission" date="2018-05" db="EMBL/GenBank/DDBJ databases">
        <title>Draft genome of Mucuna pruriens seed.</title>
        <authorList>
            <person name="Nnadi N.E."/>
            <person name="Vos R."/>
            <person name="Hasami M.H."/>
            <person name="Devisetty U.K."/>
            <person name="Aguiy J.C."/>
        </authorList>
    </citation>
    <scope>NUCLEOTIDE SEQUENCE [LARGE SCALE GENOMIC DNA]</scope>
    <source>
        <strain evidence="1">JCA_2017</strain>
    </source>
</reference>
<dbReference type="AlphaFoldDB" id="A0A371F5W6"/>
<name>A0A371F5W6_MUCPR</name>
<accession>A0A371F5W6</accession>
<gene>
    <name evidence="1" type="ORF">CR513_46690</name>
</gene>
<sequence>MLLVSFFKYHISQFVCTNHLFAQHQNFIAIIDAIKTPTSIQEVLKDENWVQSPTLARICNNLMLKMSSFMETWKRKYTRRFPQDSIHIMI</sequence>
<dbReference type="Proteomes" id="UP000257109">
    <property type="component" value="Unassembled WGS sequence"/>
</dbReference>
<feature type="non-terminal residue" evidence="1">
    <location>
        <position position="1"/>
    </location>
</feature>
<proteinExistence type="predicted"/>